<keyword evidence="5" id="KW-0411">Iron-sulfur</keyword>
<gene>
    <name evidence="6" type="ORF">QEH59_17280</name>
</gene>
<dbReference type="PANTHER" id="PTHR43498">
    <property type="entry name" value="FERREDOXIN:COB-COM HETERODISULFIDE REDUCTASE SUBUNIT A"/>
    <property type="match status" value="1"/>
</dbReference>
<accession>A0ABU1AN11</accession>
<sequence>MFNIKDSIADVCIYGDSPAAFSAAIQLARKRLQVVIVTPEAHVGGMLVEGLGASDIGNHDFDNSKAVGGIAREFYERIAQAYGYSDFGFYKFEPHVSSNVINGWLREAGVSVFTNWEIRTTSKQGAQIVSIESTEGRIIQADVFIDASIEGDLMAMAGVSYTWGRESNDTYGETLNGIRAESPYRNFTLPIDPYVKPGNPESGVIGTIIDEPHGVPGTGDRRIMGFCFRMCLTDDKENQLPFTAPEDYDSRKYEIYRRYFAAGGADSFFSPDINQLPGRKTDLGSWHDLSANLYGMNYGWPDGSWAERRRIYAEHKNFTQGLFYFLTHDPSVPEQVRRRWGPWGYAADEFTDNNGWPRRLYVRSARRMISDYVINESHLSTRPDRPVVCDPIGVAFWPPDSHHVRRIVRDGVAYNEGFVFPEKDQWQPFGISYQALVPKFDECTNLIVPGCPSSSYVGYGSLRLEWTFMVMGQGAGSAAAIACRKRIPVQDVPYAELKQDLEADKQVLEVH</sequence>
<dbReference type="Proteomes" id="UP001243717">
    <property type="component" value="Unassembled WGS sequence"/>
</dbReference>
<evidence type="ECO:0000256" key="2">
    <source>
        <dbReference type="ARBA" id="ARBA00022723"/>
    </source>
</evidence>
<dbReference type="EMBL" id="JARXIC010000052">
    <property type="protein sequence ID" value="MDQ8196190.1"/>
    <property type="molecule type" value="Genomic_DNA"/>
</dbReference>
<evidence type="ECO:0000256" key="5">
    <source>
        <dbReference type="ARBA" id="ARBA00023014"/>
    </source>
</evidence>
<organism evidence="6 7">
    <name type="scientific">Thalassobacterium sedimentorum</name>
    <dbReference type="NCBI Taxonomy" id="3041258"/>
    <lineage>
        <taxon>Bacteria</taxon>
        <taxon>Pseudomonadati</taxon>
        <taxon>Verrucomicrobiota</taxon>
        <taxon>Opitutia</taxon>
        <taxon>Puniceicoccales</taxon>
        <taxon>Coraliomargaritaceae</taxon>
        <taxon>Thalassobacterium</taxon>
    </lineage>
</organism>
<reference evidence="6 7" key="1">
    <citation type="submission" date="2023-04" db="EMBL/GenBank/DDBJ databases">
        <title>A novel bacteria isolated from coastal sediment.</title>
        <authorList>
            <person name="Liu X.-J."/>
            <person name="Du Z.-J."/>
        </authorList>
    </citation>
    <scope>NUCLEOTIDE SEQUENCE [LARGE SCALE GENOMIC DNA]</scope>
    <source>
        <strain evidence="6 7">SDUM461004</strain>
    </source>
</reference>
<evidence type="ECO:0000313" key="7">
    <source>
        <dbReference type="Proteomes" id="UP001243717"/>
    </source>
</evidence>
<evidence type="ECO:0000256" key="4">
    <source>
        <dbReference type="ARBA" id="ARBA00023004"/>
    </source>
</evidence>
<keyword evidence="7" id="KW-1185">Reference proteome</keyword>
<dbReference type="Gene3D" id="3.50.50.60">
    <property type="entry name" value="FAD/NAD(P)-binding domain"/>
    <property type="match status" value="1"/>
</dbReference>
<name>A0ABU1AN11_9BACT</name>
<evidence type="ECO:0000256" key="3">
    <source>
        <dbReference type="ARBA" id="ARBA00023002"/>
    </source>
</evidence>
<keyword evidence="1" id="KW-0004">4Fe-4S</keyword>
<dbReference type="InterPro" id="IPR039650">
    <property type="entry name" value="HdrA-like"/>
</dbReference>
<protein>
    <submittedName>
        <fullName evidence="6">FAD-dependent oxidoreductase</fullName>
    </submittedName>
</protein>
<evidence type="ECO:0000256" key="1">
    <source>
        <dbReference type="ARBA" id="ARBA00022485"/>
    </source>
</evidence>
<keyword evidence="2" id="KW-0479">Metal-binding</keyword>
<evidence type="ECO:0000313" key="6">
    <source>
        <dbReference type="EMBL" id="MDQ8196190.1"/>
    </source>
</evidence>
<dbReference type="SUPFAM" id="SSF51905">
    <property type="entry name" value="FAD/NAD(P)-binding domain"/>
    <property type="match status" value="1"/>
</dbReference>
<dbReference type="InterPro" id="IPR036188">
    <property type="entry name" value="FAD/NAD-bd_sf"/>
</dbReference>
<comment type="caution">
    <text evidence="6">The sequence shown here is derived from an EMBL/GenBank/DDBJ whole genome shotgun (WGS) entry which is preliminary data.</text>
</comment>
<proteinExistence type="predicted"/>
<dbReference type="Pfam" id="PF12831">
    <property type="entry name" value="FAD_oxidored"/>
    <property type="match status" value="1"/>
</dbReference>
<dbReference type="PANTHER" id="PTHR43498:SF1">
    <property type="entry name" value="COB--COM HETERODISULFIDE REDUCTASE IRON-SULFUR SUBUNIT A"/>
    <property type="match status" value="1"/>
</dbReference>
<dbReference type="RefSeq" id="WP_308986627.1">
    <property type="nucleotide sequence ID" value="NZ_JARXIC010000052.1"/>
</dbReference>
<keyword evidence="3" id="KW-0560">Oxidoreductase</keyword>
<keyword evidence="4" id="KW-0408">Iron</keyword>